<dbReference type="NCBIfam" id="TIGR00546">
    <property type="entry name" value="lnt"/>
    <property type="match status" value="1"/>
</dbReference>
<dbReference type="UniPathway" id="UPA00666"/>
<gene>
    <name evidence="9" type="primary">lnt</name>
    <name evidence="11" type="ORF">SAMN05660337_2219</name>
</gene>
<dbReference type="InterPro" id="IPR036526">
    <property type="entry name" value="C-N_Hydrolase_sf"/>
</dbReference>
<dbReference type="RefSeq" id="WP_092161059.1">
    <property type="nucleotide sequence ID" value="NZ_FNGA01000003.1"/>
</dbReference>
<evidence type="ECO:0000313" key="11">
    <source>
        <dbReference type="EMBL" id="SDL13751.1"/>
    </source>
</evidence>
<keyword evidence="12" id="KW-1185">Reference proteome</keyword>
<dbReference type="GO" id="GO:0042158">
    <property type="term" value="P:lipoprotein biosynthetic process"/>
    <property type="evidence" value="ECO:0007669"/>
    <property type="project" value="UniProtKB-UniRule"/>
</dbReference>
<dbReference type="EMBL" id="FNGA01000003">
    <property type="protein sequence ID" value="SDL13751.1"/>
    <property type="molecule type" value="Genomic_DNA"/>
</dbReference>
<evidence type="ECO:0000313" key="12">
    <source>
        <dbReference type="Proteomes" id="UP000199053"/>
    </source>
</evidence>
<dbReference type="PANTHER" id="PTHR38686:SF1">
    <property type="entry name" value="APOLIPOPROTEIN N-ACYLTRANSFERASE"/>
    <property type="match status" value="1"/>
</dbReference>
<reference evidence="12" key="1">
    <citation type="submission" date="2016-10" db="EMBL/GenBank/DDBJ databases">
        <authorList>
            <person name="Varghese N."/>
            <person name="Submissions S."/>
        </authorList>
    </citation>
    <scope>NUCLEOTIDE SEQUENCE [LARGE SCALE GENOMIC DNA]</scope>
    <source>
        <strain evidence="12">DSM 16995</strain>
    </source>
</reference>
<dbReference type="InterPro" id="IPR004563">
    <property type="entry name" value="Apolipo_AcylTrfase"/>
</dbReference>
<evidence type="ECO:0000256" key="1">
    <source>
        <dbReference type="ARBA" id="ARBA00004651"/>
    </source>
</evidence>
<accession>A0A1G9HL94</accession>
<proteinExistence type="inferred from homology"/>
<dbReference type="PANTHER" id="PTHR38686">
    <property type="entry name" value="APOLIPOPROTEIN N-ACYLTRANSFERASE"/>
    <property type="match status" value="1"/>
</dbReference>
<evidence type="ECO:0000256" key="4">
    <source>
        <dbReference type="ARBA" id="ARBA00022679"/>
    </source>
</evidence>
<sequence>MNLVLPILIATICAGIGYANPAVHFPAAALGFPLALGLVAFSARSPREALKRGWIVGSFACLACLYWLAYPVGVYGGISWFLAVPCPILMAMAVGGYYGLYTFVLNIAARKLHPFMLCIFSGLLWTTMEFAQGYFFTGFPWMTLSSAFSFWPESIQGAAFVGAYGLSGLLASITTGILTWKTSNLAKIWSVGILTAIVLLGVLRTQPETFSTLRSIGNATIGVVQGNIDQGSKWDSKYQIATLDKYIKLSKNFAVKPDLIVWPETAMPFQIQDPSDMRATLLNFSKDSGTPLLTGAPGYVLHPQSKSYSLYNRALLIDPHKTTLDWYEKSHLVPFGEYVPLKEYLPIDKLVQGIGDFIPGKDASPLQSGNLAMGILICYEGIFPELAQERVEKGANLLINISNDAWYGKTSAPFQHLGLVSLRAVEQGRYLIRGTNTGISACIDPLGNISDSTGLFVDAAILTTPELMTGMTFFSSNYELMTYGPLFLTLLFVIWIAIAHLVSGNKRKY</sequence>
<comment type="similarity">
    <text evidence="2 9">Belongs to the CN hydrolase family. Apolipoprotein N-acyltransferase subfamily.</text>
</comment>
<feature type="transmembrane region" description="Helical" evidence="9">
    <location>
        <begin position="25"/>
        <end position="41"/>
    </location>
</feature>
<evidence type="ECO:0000256" key="8">
    <source>
        <dbReference type="ARBA" id="ARBA00023315"/>
    </source>
</evidence>
<dbReference type="SUPFAM" id="SSF56317">
    <property type="entry name" value="Carbon-nitrogen hydrolase"/>
    <property type="match status" value="1"/>
</dbReference>
<keyword evidence="8 9" id="KW-0012">Acyltransferase</keyword>
<feature type="transmembrane region" description="Helical" evidence="9">
    <location>
        <begin position="78"/>
        <end position="100"/>
    </location>
</feature>
<keyword evidence="6 9" id="KW-1133">Transmembrane helix</keyword>
<dbReference type="Pfam" id="PF00795">
    <property type="entry name" value="CN_hydrolase"/>
    <property type="match status" value="1"/>
</dbReference>
<keyword evidence="7 9" id="KW-0472">Membrane</keyword>
<evidence type="ECO:0000256" key="9">
    <source>
        <dbReference type="HAMAP-Rule" id="MF_01148"/>
    </source>
</evidence>
<keyword evidence="11" id="KW-0449">Lipoprotein</keyword>
<dbReference type="OrthoDB" id="9804277at2"/>
<dbReference type="InterPro" id="IPR045378">
    <property type="entry name" value="LNT_N"/>
</dbReference>
<dbReference type="Proteomes" id="UP000199053">
    <property type="component" value="Unassembled WGS sequence"/>
</dbReference>
<dbReference type="GO" id="GO:0016410">
    <property type="term" value="F:N-acyltransferase activity"/>
    <property type="evidence" value="ECO:0007669"/>
    <property type="project" value="UniProtKB-UniRule"/>
</dbReference>
<dbReference type="HAMAP" id="MF_01148">
    <property type="entry name" value="Lnt"/>
    <property type="match status" value="1"/>
</dbReference>
<feature type="transmembrane region" description="Helical" evidence="9">
    <location>
        <begin position="112"/>
        <end position="135"/>
    </location>
</feature>
<dbReference type="Pfam" id="PF20154">
    <property type="entry name" value="LNT_N"/>
    <property type="match status" value="1"/>
</dbReference>
<dbReference type="CDD" id="cd07571">
    <property type="entry name" value="ALP_N-acyl_transferase"/>
    <property type="match status" value="1"/>
</dbReference>
<evidence type="ECO:0000256" key="2">
    <source>
        <dbReference type="ARBA" id="ARBA00010065"/>
    </source>
</evidence>
<dbReference type="Gene3D" id="3.60.110.10">
    <property type="entry name" value="Carbon-nitrogen hydrolase"/>
    <property type="match status" value="1"/>
</dbReference>
<dbReference type="STRING" id="246191.SAMN05660337_2219"/>
<evidence type="ECO:0000256" key="5">
    <source>
        <dbReference type="ARBA" id="ARBA00022692"/>
    </source>
</evidence>
<dbReference type="GO" id="GO:0005886">
    <property type="term" value="C:plasma membrane"/>
    <property type="evidence" value="ECO:0007669"/>
    <property type="project" value="UniProtKB-SubCell"/>
</dbReference>
<keyword evidence="5 9" id="KW-0812">Transmembrane</keyword>
<evidence type="ECO:0000256" key="6">
    <source>
        <dbReference type="ARBA" id="ARBA00022989"/>
    </source>
</evidence>
<evidence type="ECO:0000256" key="3">
    <source>
        <dbReference type="ARBA" id="ARBA00022475"/>
    </source>
</evidence>
<feature type="domain" description="CN hydrolase" evidence="10">
    <location>
        <begin position="224"/>
        <end position="469"/>
    </location>
</feature>
<dbReference type="EC" id="2.3.1.269" evidence="9"/>
<name>A0A1G9HL94_9BACT</name>
<comment type="catalytic activity">
    <reaction evidence="9">
        <text>N-terminal S-1,2-diacyl-sn-glyceryl-L-cysteinyl-[lipoprotein] + a glycerophospholipid = N-acyl-S-1,2-diacyl-sn-glyceryl-L-cysteinyl-[lipoprotein] + a 2-acyl-sn-glycero-3-phospholipid + H(+)</text>
        <dbReference type="Rhea" id="RHEA:48228"/>
        <dbReference type="Rhea" id="RHEA-COMP:14681"/>
        <dbReference type="Rhea" id="RHEA-COMP:14684"/>
        <dbReference type="ChEBI" id="CHEBI:15378"/>
        <dbReference type="ChEBI" id="CHEBI:136912"/>
        <dbReference type="ChEBI" id="CHEBI:140656"/>
        <dbReference type="ChEBI" id="CHEBI:140657"/>
        <dbReference type="ChEBI" id="CHEBI:140660"/>
        <dbReference type="EC" id="2.3.1.269"/>
    </reaction>
</comment>
<feature type="transmembrane region" description="Helical" evidence="9">
    <location>
        <begin position="480"/>
        <end position="502"/>
    </location>
</feature>
<keyword evidence="4 9" id="KW-0808">Transferase</keyword>
<protein>
    <recommendedName>
        <fullName evidence="9">Apolipoprotein N-acyltransferase</fullName>
        <shortName evidence="9">ALP N-acyltransferase</shortName>
        <ecNumber evidence="9">2.3.1.269</ecNumber>
    </recommendedName>
</protein>
<evidence type="ECO:0000259" key="10">
    <source>
        <dbReference type="PROSITE" id="PS50263"/>
    </source>
</evidence>
<dbReference type="InterPro" id="IPR003010">
    <property type="entry name" value="C-N_Hydrolase"/>
</dbReference>
<feature type="transmembrane region" description="Helical" evidence="9">
    <location>
        <begin position="53"/>
        <end position="72"/>
    </location>
</feature>
<dbReference type="PROSITE" id="PS50263">
    <property type="entry name" value="CN_HYDROLASE"/>
    <property type="match status" value="1"/>
</dbReference>
<organism evidence="11 12">
    <name type="scientific">Maridesulfovibrio ferrireducens</name>
    <dbReference type="NCBI Taxonomy" id="246191"/>
    <lineage>
        <taxon>Bacteria</taxon>
        <taxon>Pseudomonadati</taxon>
        <taxon>Thermodesulfobacteriota</taxon>
        <taxon>Desulfovibrionia</taxon>
        <taxon>Desulfovibrionales</taxon>
        <taxon>Desulfovibrionaceae</taxon>
        <taxon>Maridesulfovibrio</taxon>
    </lineage>
</organism>
<dbReference type="AlphaFoldDB" id="A0A1G9HL94"/>
<comment type="function">
    <text evidence="9">Catalyzes the phospholipid dependent N-acylation of the N-terminal cysteine of apolipoprotein, the last step in lipoprotein maturation.</text>
</comment>
<comment type="subcellular location">
    <subcellularLocation>
        <location evidence="1 9">Cell membrane</location>
        <topology evidence="1 9">Multi-pass membrane protein</topology>
    </subcellularLocation>
</comment>
<feature type="transmembrane region" description="Helical" evidence="9">
    <location>
        <begin position="155"/>
        <end position="178"/>
    </location>
</feature>
<keyword evidence="3 9" id="KW-1003">Cell membrane</keyword>
<evidence type="ECO:0000256" key="7">
    <source>
        <dbReference type="ARBA" id="ARBA00023136"/>
    </source>
</evidence>
<feature type="transmembrane region" description="Helical" evidence="9">
    <location>
        <begin position="185"/>
        <end position="203"/>
    </location>
</feature>
<comment type="pathway">
    <text evidence="9">Protein modification; lipoprotein biosynthesis (N-acyl transfer).</text>
</comment>